<evidence type="ECO:0000256" key="3">
    <source>
        <dbReference type="ARBA" id="ARBA00022576"/>
    </source>
</evidence>
<dbReference type="GO" id="GO:0030170">
    <property type="term" value="F:pyridoxal phosphate binding"/>
    <property type="evidence" value="ECO:0007669"/>
    <property type="project" value="InterPro"/>
</dbReference>
<dbReference type="PROSITE" id="PS00105">
    <property type="entry name" value="AA_TRANSFER_CLASS_1"/>
    <property type="match status" value="1"/>
</dbReference>
<dbReference type="InterPro" id="IPR015421">
    <property type="entry name" value="PyrdxlP-dep_Trfase_major"/>
</dbReference>
<evidence type="ECO:0000256" key="2">
    <source>
        <dbReference type="ARBA" id="ARBA00007441"/>
    </source>
</evidence>
<evidence type="ECO:0000313" key="8">
    <source>
        <dbReference type="EMBL" id="QAA32910.1"/>
    </source>
</evidence>
<keyword evidence="4 6" id="KW-0808">Transferase</keyword>
<name>A0A3R5QUG5_9CLOT</name>
<comment type="cofactor">
    <cofactor evidence="1 6">
        <name>pyridoxal 5'-phosphate</name>
        <dbReference type="ChEBI" id="CHEBI:597326"/>
    </cofactor>
</comment>
<evidence type="ECO:0000259" key="7">
    <source>
        <dbReference type="Pfam" id="PF00155"/>
    </source>
</evidence>
<dbReference type="RefSeq" id="WP_128213643.1">
    <property type="nucleotide sequence ID" value="NZ_CP025746.1"/>
</dbReference>
<protein>
    <recommendedName>
        <fullName evidence="6">Aminotransferase</fullName>
        <ecNumber evidence="6">2.6.1.-</ecNumber>
    </recommendedName>
</protein>
<organism evidence="8 9">
    <name type="scientific">Clostridium manihotivorum</name>
    <dbReference type="NCBI Taxonomy" id="2320868"/>
    <lineage>
        <taxon>Bacteria</taxon>
        <taxon>Bacillati</taxon>
        <taxon>Bacillota</taxon>
        <taxon>Clostridia</taxon>
        <taxon>Eubacteriales</taxon>
        <taxon>Clostridiaceae</taxon>
        <taxon>Clostridium</taxon>
    </lineage>
</organism>
<sequence length="397" mass="44154">MTLSRKIEALTPSITLSVTAKANEMKKAGINVISFAAGEPDFNTPQNIIDAAVEAMKKGYTKYTPASGLIDLKKAVCEKFLRDNNLTYSTSQVIISNGAKQCLGNLFLALLNPGEEVIVPTPYWVSYPELIKIADGVPVFVECKEENDFKYTIDELNKVLTNKTKAILLNSPNNPTGTIYSKEELIEIANFAKEHNLYIVSDEIYEKLIYDGNEHVSIAALSEDAFNRTIVINGVSKTYSMTGWRIGYAAGPENVIKLMSSIQSHMTSNPNTIAQHATIEALNTEEAVVKDMATEFERRRNFMAEKLNEIENIKIINPSGAFYVMVNISYYLNKKFGETIIEDSIKFSEILLEDGAVATVPGMAFGLDDYIRLSYATSTDNIEEGIKRLKSFLNKLK</sequence>
<dbReference type="InterPro" id="IPR015422">
    <property type="entry name" value="PyrdxlP-dep_Trfase_small"/>
</dbReference>
<dbReference type="KEGG" id="cmah:C1I91_15390"/>
<dbReference type="OrthoDB" id="9802328at2"/>
<keyword evidence="3 6" id="KW-0032">Aminotransferase</keyword>
<evidence type="ECO:0000256" key="5">
    <source>
        <dbReference type="ARBA" id="ARBA00022898"/>
    </source>
</evidence>
<dbReference type="GO" id="GO:0008483">
    <property type="term" value="F:transaminase activity"/>
    <property type="evidence" value="ECO:0007669"/>
    <property type="project" value="UniProtKB-KW"/>
</dbReference>
<feature type="domain" description="Aminotransferase class I/classII large" evidence="7">
    <location>
        <begin position="31"/>
        <end position="389"/>
    </location>
</feature>
<dbReference type="InterPro" id="IPR050596">
    <property type="entry name" value="AspAT/PAT-like"/>
</dbReference>
<dbReference type="EC" id="2.6.1.-" evidence="6"/>
<reference evidence="8 9" key="1">
    <citation type="submission" date="2018-01" db="EMBL/GenBank/DDBJ databases">
        <title>Genome Sequencing and Assembly of Anaerobacter polyendosporus strain CT4.</title>
        <authorList>
            <person name="Tachaapaikoon C."/>
            <person name="Sutheeworapong S."/>
            <person name="Jenjaroenpun P."/>
            <person name="Wongsurawat T."/>
            <person name="Nookeaw I."/>
            <person name="Cheawchanlertfa P."/>
            <person name="Kosugi A."/>
            <person name="Cheevadhanarak S."/>
            <person name="Ratanakhanokchai K."/>
        </authorList>
    </citation>
    <scope>NUCLEOTIDE SEQUENCE [LARGE SCALE GENOMIC DNA]</scope>
    <source>
        <strain evidence="8 9">CT4</strain>
    </source>
</reference>
<comment type="similarity">
    <text evidence="2 6">Belongs to the class-I pyridoxal-phosphate-dependent aminotransferase family.</text>
</comment>
<dbReference type="Gene3D" id="3.40.640.10">
    <property type="entry name" value="Type I PLP-dependent aspartate aminotransferase-like (Major domain)"/>
    <property type="match status" value="1"/>
</dbReference>
<dbReference type="AlphaFoldDB" id="A0A3R5QUG5"/>
<dbReference type="EMBL" id="CP025746">
    <property type="protein sequence ID" value="QAA32910.1"/>
    <property type="molecule type" value="Genomic_DNA"/>
</dbReference>
<keyword evidence="9" id="KW-1185">Reference proteome</keyword>
<dbReference type="Proteomes" id="UP000286268">
    <property type="component" value="Chromosome"/>
</dbReference>
<dbReference type="FunFam" id="3.40.640.10:FF:000033">
    <property type="entry name" value="Aspartate aminotransferase"/>
    <property type="match status" value="1"/>
</dbReference>
<keyword evidence="5" id="KW-0663">Pyridoxal phosphate</keyword>
<dbReference type="InterPro" id="IPR015424">
    <property type="entry name" value="PyrdxlP-dep_Trfase"/>
</dbReference>
<dbReference type="GO" id="GO:0006520">
    <property type="term" value="P:amino acid metabolic process"/>
    <property type="evidence" value="ECO:0007669"/>
    <property type="project" value="InterPro"/>
</dbReference>
<proteinExistence type="inferred from homology"/>
<dbReference type="InterPro" id="IPR004839">
    <property type="entry name" value="Aminotransferase_I/II_large"/>
</dbReference>
<evidence type="ECO:0000256" key="6">
    <source>
        <dbReference type="RuleBase" id="RU000481"/>
    </source>
</evidence>
<dbReference type="PRINTS" id="PR00753">
    <property type="entry name" value="ACCSYNTHASE"/>
</dbReference>
<dbReference type="Gene3D" id="3.90.1150.10">
    <property type="entry name" value="Aspartate Aminotransferase, domain 1"/>
    <property type="match status" value="1"/>
</dbReference>
<dbReference type="SUPFAM" id="SSF53383">
    <property type="entry name" value="PLP-dependent transferases"/>
    <property type="match status" value="1"/>
</dbReference>
<evidence type="ECO:0000256" key="1">
    <source>
        <dbReference type="ARBA" id="ARBA00001933"/>
    </source>
</evidence>
<dbReference type="PANTHER" id="PTHR46383:SF1">
    <property type="entry name" value="ASPARTATE AMINOTRANSFERASE"/>
    <property type="match status" value="1"/>
</dbReference>
<evidence type="ECO:0000313" key="9">
    <source>
        <dbReference type="Proteomes" id="UP000286268"/>
    </source>
</evidence>
<dbReference type="CDD" id="cd00609">
    <property type="entry name" value="AAT_like"/>
    <property type="match status" value="1"/>
</dbReference>
<gene>
    <name evidence="8" type="ORF">C1I91_15390</name>
</gene>
<dbReference type="Pfam" id="PF00155">
    <property type="entry name" value="Aminotran_1_2"/>
    <property type="match status" value="1"/>
</dbReference>
<dbReference type="InterPro" id="IPR004838">
    <property type="entry name" value="NHTrfase_class1_PyrdxlP-BS"/>
</dbReference>
<evidence type="ECO:0000256" key="4">
    <source>
        <dbReference type="ARBA" id="ARBA00022679"/>
    </source>
</evidence>
<accession>A0A3R5QUG5</accession>
<dbReference type="PANTHER" id="PTHR46383">
    <property type="entry name" value="ASPARTATE AMINOTRANSFERASE"/>
    <property type="match status" value="1"/>
</dbReference>